<evidence type="ECO:0000256" key="6">
    <source>
        <dbReference type="ARBA" id="ARBA00023157"/>
    </source>
</evidence>
<evidence type="ECO:0000313" key="11">
    <source>
        <dbReference type="EMBL" id="JAS39057.1"/>
    </source>
</evidence>
<gene>
    <name evidence="11" type="ORF">g.40140</name>
</gene>
<dbReference type="PROSITE" id="PS51888">
    <property type="entry name" value="CLIP"/>
    <property type="match status" value="1"/>
</dbReference>
<keyword evidence="5" id="KW-0865">Zymogen</keyword>
<dbReference type="PROSITE" id="PS00134">
    <property type="entry name" value="TRYPSIN_HIS"/>
    <property type="match status" value="1"/>
</dbReference>
<keyword evidence="2 9" id="KW-0732">Signal</keyword>
<dbReference type="GO" id="GO:0004252">
    <property type="term" value="F:serine-type endopeptidase activity"/>
    <property type="evidence" value="ECO:0007669"/>
    <property type="project" value="InterPro"/>
</dbReference>
<feature type="compositionally biased region" description="Low complexity" evidence="8">
    <location>
        <begin position="93"/>
        <end position="114"/>
    </location>
</feature>
<dbReference type="AlphaFoldDB" id="A0A1B6EMA1"/>
<evidence type="ECO:0000256" key="7">
    <source>
        <dbReference type="ARBA" id="ARBA00023180"/>
    </source>
</evidence>
<evidence type="ECO:0000256" key="1">
    <source>
        <dbReference type="ARBA" id="ARBA00022670"/>
    </source>
</evidence>
<dbReference type="EMBL" id="GECZ01030712">
    <property type="protein sequence ID" value="JAS39057.1"/>
    <property type="molecule type" value="Transcribed_RNA"/>
</dbReference>
<dbReference type="Gene3D" id="3.30.1640.30">
    <property type="match status" value="1"/>
</dbReference>
<organism evidence="11">
    <name type="scientific">Cuerna arida</name>
    <dbReference type="NCBI Taxonomy" id="1464854"/>
    <lineage>
        <taxon>Eukaryota</taxon>
        <taxon>Metazoa</taxon>
        <taxon>Ecdysozoa</taxon>
        <taxon>Arthropoda</taxon>
        <taxon>Hexapoda</taxon>
        <taxon>Insecta</taxon>
        <taxon>Pterygota</taxon>
        <taxon>Neoptera</taxon>
        <taxon>Paraneoptera</taxon>
        <taxon>Hemiptera</taxon>
        <taxon>Auchenorrhyncha</taxon>
        <taxon>Membracoidea</taxon>
        <taxon>Cicadellidae</taxon>
        <taxon>Cicadellinae</taxon>
        <taxon>Proconiini</taxon>
        <taxon>Cuerna</taxon>
    </lineage>
</organism>
<dbReference type="Pfam" id="PF00089">
    <property type="entry name" value="Trypsin"/>
    <property type="match status" value="1"/>
</dbReference>
<feature type="domain" description="Clip" evidence="10">
    <location>
        <begin position="28"/>
        <end position="79"/>
    </location>
</feature>
<feature type="chain" id="PRO_5034327728" description="Clip domain-containing protein" evidence="9">
    <location>
        <begin position="19"/>
        <end position="193"/>
    </location>
</feature>
<dbReference type="InterPro" id="IPR038565">
    <property type="entry name" value="CLIP_sf"/>
</dbReference>
<name>A0A1B6EMA1_9HEMI</name>
<evidence type="ECO:0000256" key="9">
    <source>
        <dbReference type="SAM" id="SignalP"/>
    </source>
</evidence>
<dbReference type="FunFam" id="3.30.1640.30:FF:000001">
    <property type="entry name" value="Serine protease 7"/>
    <property type="match status" value="1"/>
</dbReference>
<dbReference type="InterPro" id="IPR009003">
    <property type="entry name" value="Peptidase_S1_PA"/>
</dbReference>
<evidence type="ECO:0000256" key="2">
    <source>
        <dbReference type="ARBA" id="ARBA00022729"/>
    </source>
</evidence>
<keyword evidence="4" id="KW-0720">Serine protease</keyword>
<feature type="region of interest" description="Disordered" evidence="8">
    <location>
        <begin position="90"/>
        <end position="115"/>
    </location>
</feature>
<keyword evidence="1" id="KW-0645">Protease</keyword>
<evidence type="ECO:0000256" key="5">
    <source>
        <dbReference type="ARBA" id="ARBA00023145"/>
    </source>
</evidence>
<keyword evidence="3" id="KW-0378">Hydrolase</keyword>
<evidence type="ECO:0000256" key="3">
    <source>
        <dbReference type="ARBA" id="ARBA00022801"/>
    </source>
</evidence>
<proteinExistence type="predicted"/>
<dbReference type="PANTHER" id="PTHR24252">
    <property type="entry name" value="ACROSIN-RELATED"/>
    <property type="match status" value="1"/>
</dbReference>
<reference evidence="11" key="1">
    <citation type="submission" date="2015-11" db="EMBL/GenBank/DDBJ databases">
        <title>De novo transcriptome assembly of four potential Pierce s Disease insect vectors from Arizona vineyards.</title>
        <authorList>
            <person name="Tassone E.E."/>
        </authorList>
    </citation>
    <scope>NUCLEOTIDE SEQUENCE</scope>
</reference>
<dbReference type="InterPro" id="IPR018114">
    <property type="entry name" value="TRYPSIN_HIS"/>
</dbReference>
<keyword evidence="7" id="KW-0325">Glycoprotein</keyword>
<dbReference type="InterPro" id="IPR022700">
    <property type="entry name" value="CLIP"/>
</dbReference>
<dbReference type="SMART" id="SM00680">
    <property type="entry name" value="CLIP"/>
    <property type="match status" value="1"/>
</dbReference>
<evidence type="ECO:0000256" key="4">
    <source>
        <dbReference type="ARBA" id="ARBA00022825"/>
    </source>
</evidence>
<feature type="non-terminal residue" evidence="11">
    <location>
        <position position="193"/>
    </location>
</feature>
<dbReference type="Pfam" id="PF12032">
    <property type="entry name" value="CLIP"/>
    <property type="match status" value="1"/>
</dbReference>
<evidence type="ECO:0000259" key="10">
    <source>
        <dbReference type="PROSITE" id="PS51888"/>
    </source>
</evidence>
<dbReference type="PANTHER" id="PTHR24252:SF7">
    <property type="entry name" value="HYALIN"/>
    <property type="match status" value="1"/>
</dbReference>
<keyword evidence="6" id="KW-1015">Disulfide bond</keyword>
<dbReference type="Gene3D" id="2.40.10.10">
    <property type="entry name" value="Trypsin-like serine proteases"/>
    <property type="match status" value="2"/>
</dbReference>
<evidence type="ECO:0000256" key="8">
    <source>
        <dbReference type="SAM" id="MobiDB-lite"/>
    </source>
</evidence>
<protein>
    <recommendedName>
        <fullName evidence="10">Clip domain-containing protein</fullName>
    </recommendedName>
</protein>
<dbReference type="InterPro" id="IPR043504">
    <property type="entry name" value="Peptidase_S1_PA_chymotrypsin"/>
</dbReference>
<dbReference type="GO" id="GO:0006508">
    <property type="term" value="P:proteolysis"/>
    <property type="evidence" value="ECO:0007669"/>
    <property type="project" value="UniProtKB-KW"/>
</dbReference>
<dbReference type="SUPFAM" id="SSF50494">
    <property type="entry name" value="Trypsin-like serine proteases"/>
    <property type="match status" value="1"/>
</dbReference>
<dbReference type="InterPro" id="IPR001254">
    <property type="entry name" value="Trypsin_dom"/>
</dbReference>
<sequence length="193" mass="20893">MGHSIAVVVLLLVHVCQSGRITRELGEKCQTPNQEAGECRNIKNCPALLEYVKESVAPSSSFLRDSNCGFEGLDALVCCPELSSRLTPWEIGNNRNRSTSTTRRPTTDSPSRISGNQCGRSNLQIDRIVGGNSATLGAWPWVVALGYRSRSRSDIQWLCGGALVTNRHIVTAGHCVIIPSSMTLSVARLGDIN</sequence>
<feature type="signal peptide" evidence="9">
    <location>
        <begin position="1"/>
        <end position="18"/>
    </location>
</feature>
<accession>A0A1B6EMA1</accession>